<dbReference type="FunFam" id="3.30.1360.40:FF:000001">
    <property type="entry name" value="Ribosome-recycling factor"/>
    <property type="match status" value="1"/>
</dbReference>
<name>A0A6B3L4A1_9BACT</name>
<dbReference type="InterPro" id="IPR002661">
    <property type="entry name" value="Ribosome_recyc_fac"/>
</dbReference>
<evidence type="ECO:0000256" key="4">
    <source>
        <dbReference type="ARBA" id="ARBA00022917"/>
    </source>
</evidence>
<dbReference type="CDD" id="cd00520">
    <property type="entry name" value="RRF"/>
    <property type="match status" value="1"/>
</dbReference>
<evidence type="ECO:0000259" key="7">
    <source>
        <dbReference type="Pfam" id="PF01765"/>
    </source>
</evidence>
<dbReference type="AlphaFoldDB" id="A0A6B3L4A1"/>
<protein>
    <recommendedName>
        <fullName evidence="6">Ribosome-recycling factor</fullName>
        <shortName evidence="6">RRF</shortName>
    </recommendedName>
    <alternativeName>
        <fullName evidence="6">Ribosome-releasing factor</fullName>
    </alternativeName>
</protein>
<dbReference type="Pfam" id="PF01765">
    <property type="entry name" value="RRF"/>
    <property type="match status" value="1"/>
</dbReference>
<gene>
    <name evidence="6 8" type="primary">frr</name>
    <name evidence="8" type="ORF">G3M56_001595</name>
</gene>
<dbReference type="GO" id="GO:0006415">
    <property type="term" value="P:translational termination"/>
    <property type="evidence" value="ECO:0007669"/>
    <property type="project" value="UniProtKB-UniRule"/>
</dbReference>
<reference evidence="8 9" key="1">
    <citation type="submission" date="2020-12" db="EMBL/GenBank/DDBJ databases">
        <title>Sulforoseuscoccus oceanibium gen. nov., sp. nov., a representative of the phylum Verrucomicrobia with special cytoplasmic membrane, and proposal of Sulforoseuscoccusaceae fam. nov.</title>
        <authorList>
            <person name="Xi F."/>
        </authorList>
    </citation>
    <scope>NUCLEOTIDE SEQUENCE [LARGE SCALE GENOMIC DNA]</scope>
    <source>
        <strain evidence="8 9">T37</strain>
    </source>
</reference>
<dbReference type="Gene3D" id="3.30.1360.40">
    <property type="match status" value="1"/>
</dbReference>
<accession>A0A6B3L4A1</accession>
<dbReference type="GO" id="GO:0005737">
    <property type="term" value="C:cytoplasm"/>
    <property type="evidence" value="ECO:0007669"/>
    <property type="project" value="UniProtKB-SubCell"/>
</dbReference>
<keyword evidence="3 6" id="KW-0963">Cytoplasm</keyword>
<feature type="domain" description="Ribosome recycling factor" evidence="7">
    <location>
        <begin position="22"/>
        <end position="186"/>
    </location>
</feature>
<evidence type="ECO:0000313" key="9">
    <source>
        <dbReference type="Proteomes" id="UP000475117"/>
    </source>
</evidence>
<dbReference type="EMBL" id="CP066776">
    <property type="protein sequence ID" value="QQL45308.1"/>
    <property type="molecule type" value="Genomic_DNA"/>
</dbReference>
<evidence type="ECO:0000256" key="3">
    <source>
        <dbReference type="ARBA" id="ARBA00022490"/>
    </source>
</evidence>
<evidence type="ECO:0000313" key="8">
    <source>
        <dbReference type="EMBL" id="QQL45308.1"/>
    </source>
</evidence>
<organism evidence="8 9">
    <name type="scientific">Sulfuriroseicoccus oceanibius</name>
    <dbReference type="NCBI Taxonomy" id="2707525"/>
    <lineage>
        <taxon>Bacteria</taxon>
        <taxon>Pseudomonadati</taxon>
        <taxon>Verrucomicrobiota</taxon>
        <taxon>Verrucomicrobiia</taxon>
        <taxon>Verrucomicrobiales</taxon>
        <taxon>Verrucomicrobiaceae</taxon>
        <taxon>Sulfuriroseicoccus</taxon>
    </lineage>
</organism>
<dbReference type="GO" id="GO:0043023">
    <property type="term" value="F:ribosomal large subunit binding"/>
    <property type="evidence" value="ECO:0007669"/>
    <property type="project" value="TreeGrafter"/>
</dbReference>
<dbReference type="PANTHER" id="PTHR20982">
    <property type="entry name" value="RIBOSOME RECYCLING FACTOR"/>
    <property type="match status" value="1"/>
</dbReference>
<keyword evidence="9" id="KW-1185">Reference proteome</keyword>
<dbReference type="PANTHER" id="PTHR20982:SF3">
    <property type="entry name" value="MITOCHONDRIAL RIBOSOME RECYCLING FACTOR PSEUDO 1"/>
    <property type="match status" value="1"/>
</dbReference>
<comment type="subcellular location">
    <subcellularLocation>
        <location evidence="1 6">Cytoplasm</location>
    </subcellularLocation>
</comment>
<sequence>MTPDLVTKTADEAMSKSVEFMTQEFAGIRTGKASPGLVEGLNVEVQSYGSTMKLNGLATITTPDNRTINVSPFDPSTAADIERAIRESNLGINPSRDGKIIRLPIPELTGERRKELVKVIKGKAEEARVRVRSARRDAIDSAKKLEKDKAISEDERHDMEAEIQKITDKYVGEIDTIVGHKEEEILTV</sequence>
<dbReference type="Gene3D" id="1.10.132.20">
    <property type="entry name" value="Ribosome-recycling factor"/>
    <property type="match status" value="1"/>
</dbReference>
<evidence type="ECO:0000256" key="5">
    <source>
        <dbReference type="ARBA" id="ARBA00025050"/>
    </source>
</evidence>
<dbReference type="InterPro" id="IPR023584">
    <property type="entry name" value="Ribosome_recyc_fac_dom"/>
</dbReference>
<dbReference type="HAMAP" id="MF_00040">
    <property type="entry name" value="RRF"/>
    <property type="match status" value="1"/>
</dbReference>
<evidence type="ECO:0000256" key="2">
    <source>
        <dbReference type="ARBA" id="ARBA00005912"/>
    </source>
</evidence>
<dbReference type="FunFam" id="1.10.132.20:FF:000001">
    <property type="entry name" value="Ribosome-recycling factor"/>
    <property type="match status" value="1"/>
</dbReference>
<dbReference type="KEGG" id="soa:G3M56_001595"/>
<keyword evidence="4 6" id="KW-0648">Protein biosynthesis</keyword>
<dbReference type="InterPro" id="IPR036191">
    <property type="entry name" value="RRF_sf"/>
</dbReference>
<dbReference type="NCBIfam" id="TIGR00496">
    <property type="entry name" value="frr"/>
    <property type="match status" value="1"/>
</dbReference>
<comment type="function">
    <text evidence="5 6">Responsible for the release of ribosomes from messenger RNA at the termination of protein biosynthesis. May increase the efficiency of translation by recycling ribosomes from one round of translation to another.</text>
</comment>
<dbReference type="SUPFAM" id="SSF55194">
    <property type="entry name" value="Ribosome recycling factor, RRF"/>
    <property type="match status" value="1"/>
</dbReference>
<dbReference type="RefSeq" id="WP_164363873.1">
    <property type="nucleotide sequence ID" value="NZ_CP066776.1"/>
</dbReference>
<comment type="similarity">
    <text evidence="2 6">Belongs to the RRF family.</text>
</comment>
<dbReference type="Proteomes" id="UP000475117">
    <property type="component" value="Chromosome"/>
</dbReference>
<evidence type="ECO:0000256" key="6">
    <source>
        <dbReference type="HAMAP-Rule" id="MF_00040"/>
    </source>
</evidence>
<proteinExistence type="inferred from homology"/>
<evidence type="ECO:0000256" key="1">
    <source>
        <dbReference type="ARBA" id="ARBA00004496"/>
    </source>
</evidence>